<dbReference type="Proteomes" id="UP001196413">
    <property type="component" value="Unassembled WGS sequence"/>
</dbReference>
<feature type="compositionally biased region" description="Polar residues" evidence="1">
    <location>
        <begin position="622"/>
        <end position="636"/>
    </location>
</feature>
<evidence type="ECO:0000313" key="4">
    <source>
        <dbReference type="EMBL" id="KAJ1350615.1"/>
    </source>
</evidence>
<organism evidence="4 5">
    <name type="scientific">Parelaphostrongylus tenuis</name>
    <name type="common">Meningeal worm</name>
    <dbReference type="NCBI Taxonomy" id="148309"/>
    <lineage>
        <taxon>Eukaryota</taxon>
        <taxon>Metazoa</taxon>
        <taxon>Ecdysozoa</taxon>
        <taxon>Nematoda</taxon>
        <taxon>Chromadorea</taxon>
        <taxon>Rhabditida</taxon>
        <taxon>Rhabditina</taxon>
        <taxon>Rhabditomorpha</taxon>
        <taxon>Strongyloidea</taxon>
        <taxon>Metastrongylidae</taxon>
        <taxon>Parelaphostrongylus</taxon>
    </lineage>
</organism>
<dbReference type="GO" id="GO:0000049">
    <property type="term" value="F:tRNA binding"/>
    <property type="evidence" value="ECO:0007669"/>
    <property type="project" value="TreeGrafter"/>
</dbReference>
<protein>
    <recommendedName>
        <fullName evidence="6">Elongator complex protein 1</fullName>
    </recommendedName>
</protein>
<evidence type="ECO:0000259" key="2">
    <source>
        <dbReference type="Pfam" id="PF23925"/>
    </source>
</evidence>
<sequence length="775" mass="88622">MSHVVWHDDKLLALAHCEKDRVIKIDVESGVVTIVHESSKPIVWMEVEPSSSIVLLATTHGMFEELTKDGETRRRFQLPPSESYDVKFANDVVIILTPDHDLFVNGRLFAGSVSSYLISDDVCIYITLNNKLRLMSVITYENLGPERSVELGSNLIACNCHGVNVIMQMPRGNLETIHPRLFVIRVIKQLIDDQNYLEALRSMKKHRIDMNLIVDYKPDAFMNSIPMFLQSVADPDLLIIFVAALKDDRSQYCDGAVISDKVNKITELLVKEILSLARDRRIRMFAVVLSALLKSSPPQVEEALRLMKRETDELNEDERDGYTRKWLHHIRFFVNETTLFNAALSTYDLSLTLQVAEMSNRDPKEYLPLLNELQKVELDDYRKFRIDMIREDWKSALAHLSRLDDKWDEAVALICEKQLYSAALIVYRNSSRYKDICAIYAKVLESNALWDEAAVLYNKAGDNEKELYCIELSRNFERYVSRARILRRSDEVINATLMKMATVLKASGRWGEVAKTLEIVKAPAASIIEAYSKAGQWLNTIDAAERSEDLSLVRDVLIGRAKGLFEDVGAKSEEFHRYTKRLALVRYIKKENFMRIKDGIECGKDFEEVDMMSEASSIYSGMTRKTGQSRASTTATVRKRKQIDRKKQSLKEGGEYEDSALLNALAAHYHWLNNVIAEMVELLPSLVRIDELSLASSLQRSIQKFFTDANSSHPQIWPNKLRPWDLPGPLYALYTVDGIFTFPKDGGMPEVVTLENEMIAPVLNTSLRWKLQILE</sequence>
<dbReference type="AlphaFoldDB" id="A0AAD5M3L5"/>
<dbReference type="InterPro" id="IPR056167">
    <property type="entry name" value="A-sol_ELP1"/>
</dbReference>
<dbReference type="GO" id="GO:0033588">
    <property type="term" value="C:elongator holoenzyme complex"/>
    <property type="evidence" value="ECO:0007669"/>
    <property type="project" value="InterPro"/>
</dbReference>
<dbReference type="GO" id="GO:0005829">
    <property type="term" value="C:cytosol"/>
    <property type="evidence" value="ECO:0007669"/>
    <property type="project" value="TreeGrafter"/>
</dbReference>
<dbReference type="Pfam" id="PF23936">
    <property type="entry name" value="HB_ELP1"/>
    <property type="match status" value="1"/>
</dbReference>
<keyword evidence="5" id="KW-1185">Reference proteome</keyword>
<name>A0AAD5M3L5_PARTN</name>
<evidence type="ECO:0008006" key="6">
    <source>
        <dbReference type="Google" id="ProtNLM"/>
    </source>
</evidence>
<feature type="domain" description="ELP1 alpha-solenoid" evidence="2">
    <location>
        <begin position="180"/>
        <end position="373"/>
    </location>
</feature>
<evidence type="ECO:0000256" key="1">
    <source>
        <dbReference type="SAM" id="MobiDB-lite"/>
    </source>
</evidence>
<dbReference type="EMBL" id="JAHQIW010000900">
    <property type="protein sequence ID" value="KAJ1350615.1"/>
    <property type="molecule type" value="Genomic_DNA"/>
</dbReference>
<dbReference type="PANTHER" id="PTHR12747:SF0">
    <property type="entry name" value="ELONGATOR COMPLEX PROTEIN 1"/>
    <property type="match status" value="1"/>
</dbReference>
<comment type="caution">
    <text evidence="4">The sequence shown here is derived from an EMBL/GenBank/DDBJ whole genome shotgun (WGS) entry which is preliminary data.</text>
</comment>
<proteinExistence type="predicted"/>
<dbReference type="Pfam" id="PF23925">
    <property type="entry name" value="A-sol_ELP1"/>
    <property type="match status" value="1"/>
</dbReference>
<evidence type="ECO:0000313" key="5">
    <source>
        <dbReference type="Proteomes" id="UP001196413"/>
    </source>
</evidence>
<dbReference type="GO" id="GO:0002926">
    <property type="term" value="P:tRNA wobble base 5-methoxycarbonylmethyl-2-thiouridinylation"/>
    <property type="evidence" value="ECO:0007669"/>
    <property type="project" value="TreeGrafter"/>
</dbReference>
<gene>
    <name evidence="4" type="ORF">KIN20_006444</name>
</gene>
<dbReference type="InterPro" id="IPR006849">
    <property type="entry name" value="Elp1"/>
</dbReference>
<feature type="domain" description="ELP1 three-helical bundle" evidence="3">
    <location>
        <begin position="561"/>
        <end position="716"/>
    </location>
</feature>
<evidence type="ECO:0000259" key="3">
    <source>
        <dbReference type="Pfam" id="PF23936"/>
    </source>
</evidence>
<reference evidence="4" key="1">
    <citation type="submission" date="2021-06" db="EMBL/GenBank/DDBJ databases">
        <title>Parelaphostrongylus tenuis whole genome reference sequence.</title>
        <authorList>
            <person name="Garwood T.J."/>
            <person name="Larsen P.A."/>
            <person name="Fountain-Jones N.M."/>
            <person name="Garbe J.R."/>
            <person name="Macchietto M.G."/>
            <person name="Kania S.A."/>
            <person name="Gerhold R.W."/>
            <person name="Richards J.E."/>
            <person name="Wolf T.M."/>
        </authorList>
    </citation>
    <scope>NUCLEOTIDE SEQUENCE</scope>
    <source>
        <strain evidence="4">MNPRO001-30</strain>
        <tissue evidence="4">Meninges</tissue>
    </source>
</reference>
<accession>A0AAD5M3L5</accession>
<feature type="region of interest" description="Disordered" evidence="1">
    <location>
        <begin position="622"/>
        <end position="651"/>
    </location>
</feature>
<dbReference type="PANTHER" id="PTHR12747">
    <property type="entry name" value="ELONGATOR COMPLEX PROTEIN 1"/>
    <property type="match status" value="1"/>
</dbReference>
<dbReference type="InterPro" id="IPR056169">
    <property type="entry name" value="HB_ELP1"/>
</dbReference>